<evidence type="ECO:0000256" key="1">
    <source>
        <dbReference type="ARBA" id="ARBA00022801"/>
    </source>
</evidence>
<dbReference type="Gene3D" id="3.40.710.10">
    <property type="entry name" value="DD-peptidase/beta-lactamase superfamily"/>
    <property type="match status" value="1"/>
</dbReference>
<reference evidence="3 4" key="1">
    <citation type="submission" date="2021-01" db="EMBL/GenBank/DDBJ databases">
        <title>Sequencing the genomes of 1000 actinobacteria strains.</title>
        <authorList>
            <person name="Klenk H.-P."/>
        </authorList>
    </citation>
    <scope>NUCLEOTIDE SEQUENCE [LARGE SCALE GENOMIC DNA]</scope>
    <source>
        <strain evidence="3 4">DSM 13057</strain>
    </source>
</reference>
<name>A0ABS2L2A9_9MICO</name>
<dbReference type="EMBL" id="JAFBBU010000001">
    <property type="protein sequence ID" value="MBM7471223.1"/>
    <property type="molecule type" value="Genomic_DNA"/>
</dbReference>
<proteinExistence type="predicted"/>
<dbReference type="PANTHER" id="PTHR43283">
    <property type="entry name" value="BETA-LACTAMASE-RELATED"/>
    <property type="match status" value="1"/>
</dbReference>
<dbReference type="PANTHER" id="PTHR43283:SF11">
    <property type="entry name" value="BETA-LACTAMASE-RELATED DOMAIN-CONTAINING PROTEIN"/>
    <property type="match status" value="1"/>
</dbReference>
<protein>
    <submittedName>
        <fullName evidence="3">CubicO group peptidase (Beta-lactamase class C family)</fullName>
    </submittedName>
</protein>
<organism evidence="3 4">
    <name type="scientific">Subtercola frigoramans</name>
    <dbReference type="NCBI Taxonomy" id="120298"/>
    <lineage>
        <taxon>Bacteria</taxon>
        <taxon>Bacillati</taxon>
        <taxon>Actinomycetota</taxon>
        <taxon>Actinomycetes</taxon>
        <taxon>Micrococcales</taxon>
        <taxon>Microbacteriaceae</taxon>
        <taxon>Subtercola</taxon>
    </lineage>
</organism>
<dbReference type="SUPFAM" id="SSF56601">
    <property type="entry name" value="beta-lactamase/transpeptidase-like"/>
    <property type="match status" value="1"/>
</dbReference>
<comment type="caution">
    <text evidence="3">The sequence shown here is derived from an EMBL/GenBank/DDBJ whole genome shotgun (WGS) entry which is preliminary data.</text>
</comment>
<dbReference type="Proteomes" id="UP000776164">
    <property type="component" value="Unassembled WGS sequence"/>
</dbReference>
<dbReference type="InterPro" id="IPR001466">
    <property type="entry name" value="Beta-lactam-related"/>
</dbReference>
<keyword evidence="1" id="KW-0378">Hydrolase</keyword>
<feature type="domain" description="Beta-lactamase-related" evidence="2">
    <location>
        <begin position="48"/>
        <end position="327"/>
    </location>
</feature>
<evidence type="ECO:0000259" key="2">
    <source>
        <dbReference type="Pfam" id="PF00144"/>
    </source>
</evidence>
<gene>
    <name evidence="3" type="ORF">JOE66_000857</name>
</gene>
<keyword evidence="4" id="KW-1185">Reference proteome</keyword>
<sequence length="349" mass="36590">MANRSAPYEKSLAWVRRAVNDGPLPVAVFGAASSTGIQEIASFGSDGGRVAGVDDQFALFSVTKPLTALTALRLVEAGELSLDAQLAEAVPSLRGENSGLATLAHLLSHRSGLADPDLDGTDPRDTLTRIGGVFPAGTMTQYCNLGFVGVEKLVEHASAKTSAAAAPEGGPAGKSFEAQFAALNEVEGVSTLGFDPDHDPHFVHGTESVGLDHARLIEARHPAAGAYAKASDLLSLGSALLRTVTSGTSEVVHPSTLSAMRVNRTAGLPRLNSRADDAQKQDWGLGFNLPTSSAILDRNLFGHAGWSGCQWWIYPELDACFVLLTNLIDLPGKGVRIDELQNAFAAGLR</sequence>
<evidence type="ECO:0000313" key="3">
    <source>
        <dbReference type="EMBL" id="MBM7471223.1"/>
    </source>
</evidence>
<dbReference type="RefSeq" id="WP_205107057.1">
    <property type="nucleotide sequence ID" value="NZ_BAAAHT010000012.1"/>
</dbReference>
<dbReference type="InterPro" id="IPR050789">
    <property type="entry name" value="Diverse_Enzym_Activities"/>
</dbReference>
<dbReference type="InterPro" id="IPR012338">
    <property type="entry name" value="Beta-lactam/transpept-like"/>
</dbReference>
<dbReference type="Pfam" id="PF00144">
    <property type="entry name" value="Beta-lactamase"/>
    <property type="match status" value="1"/>
</dbReference>
<accession>A0ABS2L2A9</accession>
<evidence type="ECO:0000313" key="4">
    <source>
        <dbReference type="Proteomes" id="UP000776164"/>
    </source>
</evidence>